<dbReference type="EMBL" id="JPSL02000039">
    <property type="protein sequence ID" value="KGQ22181.2"/>
    <property type="molecule type" value="Genomic_DNA"/>
</dbReference>
<dbReference type="SUPFAM" id="SSF55781">
    <property type="entry name" value="GAF domain-like"/>
    <property type="match status" value="3"/>
</dbReference>
<dbReference type="GO" id="GO:0052621">
    <property type="term" value="F:diguanylate cyclase activity"/>
    <property type="evidence" value="ECO:0007669"/>
    <property type="project" value="TreeGrafter"/>
</dbReference>
<protein>
    <submittedName>
        <fullName evidence="3">Diguanylate cyclase</fullName>
    </submittedName>
</protein>
<dbReference type="FunFam" id="3.30.70.270:FF:000001">
    <property type="entry name" value="Diguanylate cyclase domain protein"/>
    <property type="match status" value="1"/>
</dbReference>
<dbReference type="Gene3D" id="3.30.450.40">
    <property type="match status" value="3"/>
</dbReference>
<dbReference type="SMART" id="SM00065">
    <property type="entry name" value="GAF"/>
    <property type="match status" value="3"/>
</dbReference>
<gene>
    <name evidence="3" type="ORF">THFILI_07830</name>
</gene>
<dbReference type="GO" id="GO:0043709">
    <property type="term" value="P:cell adhesion involved in single-species biofilm formation"/>
    <property type="evidence" value="ECO:0007669"/>
    <property type="project" value="TreeGrafter"/>
</dbReference>
<dbReference type="Pfam" id="PF00990">
    <property type="entry name" value="GGDEF"/>
    <property type="match status" value="1"/>
</dbReference>
<dbReference type="NCBIfam" id="TIGR00254">
    <property type="entry name" value="GGDEF"/>
    <property type="match status" value="1"/>
</dbReference>
<dbReference type="InterPro" id="IPR000160">
    <property type="entry name" value="GGDEF_dom"/>
</dbReference>
<dbReference type="AlphaFoldDB" id="A0A0A2WPX7"/>
<dbReference type="InterPro" id="IPR029016">
    <property type="entry name" value="GAF-like_dom_sf"/>
</dbReference>
<proteinExistence type="predicted"/>
<organism evidence="3 4">
    <name type="scientific">Thermus filiformis</name>
    <dbReference type="NCBI Taxonomy" id="276"/>
    <lineage>
        <taxon>Bacteria</taxon>
        <taxon>Thermotogati</taxon>
        <taxon>Deinococcota</taxon>
        <taxon>Deinococci</taxon>
        <taxon>Thermales</taxon>
        <taxon>Thermaceae</taxon>
        <taxon>Thermus</taxon>
    </lineage>
</organism>
<feature type="transmembrane region" description="Helical" evidence="1">
    <location>
        <begin position="43"/>
        <end position="63"/>
    </location>
</feature>
<dbReference type="SMART" id="SM00267">
    <property type="entry name" value="GGDEF"/>
    <property type="match status" value="1"/>
</dbReference>
<dbReference type="InterPro" id="IPR003018">
    <property type="entry name" value="GAF"/>
</dbReference>
<name>A0A0A2WPX7_THEFI</name>
<dbReference type="OrthoDB" id="9805474at2"/>
<dbReference type="InterPro" id="IPR050469">
    <property type="entry name" value="Diguanylate_Cyclase"/>
</dbReference>
<sequence>MPYGLILLIAALGLLGARLLHLQAVYGLPWLMIAVATVASVWGLWPGVGAAVLALLAFLALYLPEIQGEGWVYHALIPSLILGLSTYIAQDVGASLRRAHRRAKALARALRLQVEVLERLPSAQSRSEVLRFLPEFLAGQGEAHISLWEETESGLRRVAGYPEDLPETIPASGIVGRALREGKPVYVPDVRLEPDYIPPPGVEAQSELALPLFERGEVTLVLNLERLRPLSPEEVEGFVRLARAVSAYLDQLADRKEREVLAALARAMASGRDAAEVAQKALGLLLQALELEAGTFWMAQGARMRALATWGVEDPALLEVAARGLPYGEGLAWRVYLENRPLFTERYAELPNTVPALVGLDWRTFVAHPVPLLGAQRSRLVLVLGQREARRWRRAEKELLAAAARAVGLGMERALESERYLRINRLFQTALLADLEAAYRQVLEEAVELVPGAEAGSLLVLEEGRYAFRAAVGYDLEALARVRFSLEGMLSWYGRGLEEALKNRPRLLSVQEVPLAEVSHRTAPPEVMDTAGRVREIQANLCLPIAHRGQVVAFLNLDNLHDPLAFGEDSLAVAGLLAGPLAVLLHEVQSRRLLEEAALTNPLTGLPNRRAFERFFAEELARAQRYGHPLALLVMDLVGFKGINDRLGHQAGDQALVQVARALERERRNGDRIFRWGGDEFAALLPHTGREGARAAAQRYARAIGGLEVGGFRLGVNIGVAVYPEDGTDLDELLRRADDRMYRAKAEGIPVLADEGHP</sequence>
<dbReference type="GO" id="GO:0005886">
    <property type="term" value="C:plasma membrane"/>
    <property type="evidence" value="ECO:0007669"/>
    <property type="project" value="TreeGrafter"/>
</dbReference>
<dbReference type="RefSeq" id="WP_045246291.1">
    <property type="nucleotide sequence ID" value="NZ_JPSL02000039.1"/>
</dbReference>
<evidence type="ECO:0000256" key="1">
    <source>
        <dbReference type="SAM" id="Phobius"/>
    </source>
</evidence>
<keyword evidence="1" id="KW-0812">Transmembrane</keyword>
<dbReference type="PANTHER" id="PTHR45138">
    <property type="entry name" value="REGULATORY COMPONENTS OF SENSORY TRANSDUCTION SYSTEM"/>
    <property type="match status" value="1"/>
</dbReference>
<dbReference type="Gene3D" id="3.30.70.270">
    <property type="match status" value="1"/>
</dbReference>
<dbReference type="InterPro" id="IPR029787">
    <property type="entry name" value="Nucleotide_cyclase"/>
</dbReference>
<keyword evidence="1" id="KW-0472">Membrane</keyword>
<dbReference type="PROSITE" id="PS50887">
    <property type="entry name" value="GGDEF"/>
    <property type="match status" value="1"/>
</dbReference>
<dbReference type="Pfam" id="PF13185">
    <property type="entry name" value="GAF_2"/>
    <property type="match status" value="3"/>
</dbReference>
<dbReference type="Proteomes" id="UP000030364">
    <property type="component" value="Unassembled WGS sequence"/>
</dbReference>
<evidence type="ECO:0000313" key="4">
    <source>
        <dbReference type="Proteomes" id="UP000030364"/>
    </source>
</evidence>
<feature type="transmembrane region" description="Helical" evidence="1">
    <location>
        <begin position="70"/>
        <end position="89"/>
    </location>
</feature>
<keyword evidence="1" id="KW-1133">Transmembrane helix</keyword>
<keyword evidence="4" id="KW-1185">Reference proteome</keyword>
<dbReference type="InterPro" id="IPR043128">
    <property type="entry name" value="Rev_trsase/Diguanyl_cyclase"/>
</dbReference>
<dbReference type="CDD" id="cd01949">
    <property type="entry name" value="GGDEF"/>
    <property type="match status" value="1"/>
</dbReference>
<evidence type="ECO:0000313" key="3">
    <source>
        <dbReference type="EMBL" id="KGQ22181.2"/>
    </source>
</evidence>
<dbReference type="SUPFAM" id="SSF55073">
    <property type="entry name" value="Nucleotide cyclase"/>
    <property type="match status" value="1"/>
</dbReference>
<accession>A0A0A2WPX7</accession>
<dbReference type="PANTHER" id="PTHR45138:SF9">
    <property type="entry name" value="DIGUANYLATE CYCLASE DGCM-RELATED"/>
    <property type="match status" value="1"/>
</dbReference>
<evidence type="ECO:0000259" key="2">
    <source>
        <dbReference type="PROSITE" id="PS50887"/>
    </source>
</evidence>
<dbReference type="STRING" id="276.THFILI_07830"/>
<dbReference type="GO" id="GO:1902201">
    <property type="term" value="P:negative regulation of bacterial-type flagellum-dependent cell motility"/>
    <property type="evidence" value="ECO:0007669"/>
    <property type="project" value="TreeGrafter"/>
</dbReference>
<comment type="caution">
    <text evidence="3">The sequence shown here is derived from an EMBL/GenBank/DDBJ whole genome shotgun (WGS) entry which is preliminary data.</text>
</comment>
<feature type="domain" description="GGDEF" evidence="2">
    <location>
        <begin position="628"/>
        <end position="758"/>
    </location>
</feature>
<reference evidence="3 4" key="1">
    <citation type="journal article" date="2015" name="Genome Announc.">
        <title>Draft Genome Sequence of the Thermophile Thermus filiformis ATCC 43280, Producer of Carotenoid-(Di)glucoside-Branched Fatty Acid (Di)esters and Source of Hyperthermostable Enzymes of Biotechnological Interest.</title>
        <authorList>
            <person name="Mandelli F."/>
            <person name="Oliveira Ramires B."/>
            <person name="Couger M.B."/>
            <person name="Paixao D.A."/>
            <person name="Camilo C.M."/>
            <person name="Polikarpov I."/>
            <person name="Prade R."/>
            <person name="Riano-Pachon D.M."/>
            <person name="Squina F.M."/>
        </authorList>
    </citation>
    <scope>NUCLEOTIDE SEQUENCE [LARGE SCALE GENOMIC DNA]</scope>
    <source>
        <strain evidence="3 4">ATCC 43280</strain>
    </source>
</reference>